<keyword evidence="4" id="KW-1185">Reference proteome</keyword>
<dbReference type="InterPro" id="IPR004942">
    <property type="entry name" value="Roadblock/LAMTOR2_dom"/>
</dbReference>
<name>K0SFJ7_THAOC</name>
<protein>
    <recommendedName>
        <fullName evidence="2">Roadblock/LAMTOR2 domain-containing protein</fullName>
    </recommendedName>
</protein>
<dbReference type="eggNOG" id="KOG4115">
    <property type="taxonomic scope" value="Eukaryota"/>
</dbReference>
<dbReference type="EMBL" id="AGNL01016680">
    <property type="protein sequence ID" value="EJK64918.1"/>
    <property type="molecule type" value="Genomic_DNA"/>
</dbReference>
<dbReference type="Proteomes" id="UP000266841">
    <property type="component" value="Unassembled WGS sequence"/>
</dbReference>
<dbReference type="SUPFAM" id="SSF103196">
    <property type="entry name" value="Roadblock/LC7 domain"/>
    <property type="match status" value="1"/>
</dbReference>
<feature type="domain" description="Roadblock/LAMTOR2" evidence="2">
    <location>
        <begin position="30"/>
        <end position="118"/>
    </location>
</feature>
<evidence type="ECO:0000256" key="1">
    <source>
        <dbReference type="ARBA" id="ARBA00007191"/>
    </source>
</evidence>
<dbReference type="AlphaFoldDB" id="K0SFJ7"/>
<accession>K0SFJ7</accession>
<dbReference type="PANTHER" id="PTHR10779">
    <property type="entry name" value="DYNEIN LIGHT CHAIN ROADBLOCK"/>
    <property type="match status" value="1"/>
</dbReference>
<organism evidence="3 4">
    <name type="scientific">Thalassiosira oceanica</name>
    <name type="common">Marine diatom</name>
    <dbReference type="NCBI Taxonomy" id="159749"/>
    <lineage>
        <taxon>Eukaryota</taxon>
        <taxon>Sar</taxon>
        <taxon>Stramenopiles</taxon>
        <taxon>Ochrophyta</taxon>
        <taxon>Bacillariophyta</taxon>
        <taxon>Coscinodiscophyceae</taxon>
        <taxon>Thalassiosirophycidae</taxon>
        <taxon>Thalassiosirales</taxon>
        <taxon>Thalassiosiraceae</taxon>
        <taxon>Thalassiosira</taxon>
    </lineage>
</organism>
<dbReference type="OMA" id="HDYFMIV"/>
<comment type="caution">
    <text evidence="3">The sequence shown here is derived from an EMBL/GenBank/DDBJ whole genome shotgun (WGS) entry which is preliminary data.</text>
</comment>
<proteinExistence type="inferred from homology"/>
<dbReference type="SMART" id="SM00960">
    <property type="entry name" value="Robl_LC7"/>
    <property type="match status" value="1"/>
</dbReference>
<dbReference type="OrthoDB" id="9985637at2759"/>
<comment type="similarity">
    <text evidence="1">Belongs to the GAMAD family.</text>
</comment>
<evidence type="ECO:0000313" key="3">
    <source>
        <dbReference type="EMBL" id="EJK64918.1"/>
    </source>
</evidence>
<evidence type="ECO:0000313" key="4">
    <source>
        <dbReference type="Proteomes" id="UP000266841"/>
    </source>
</evidence>
<reference evidence="3 4" key="1">
    <citation type="journal article" date="2012" name="Genome Biol.">
        <title>Genome and low-iron response of an oceanic diatom adapted to chronic iron limitation.</title>
        <authorList>
            <person name="Lommer M."/>
            <person name="Specht M."/>
            <person name="Roy A.S."/>
            <person name="Kraemer L."/>
            <person name="Andreson R."/>
            <person name="Gutowska M.A."/>
            <person name="Wolf J."/>
            <person name="Bergner S.V."/>
            <person name="Schilhabel M.B."/>
            <person name="Klostermeier U.C."/>
            <person name="Beiko R.G."/>
            <person name="Rosenstiel P."/>
            <person name="Hippler M."/>
            <person name="Laroche J."/>
        </authorList>
    </citation>
    <scope>NUCLEOTIDE SEQUENCE [LARGE SCALE GENOMIC DNA]</scope>
    <source>
        <strain evidence="3 4">CCMP1005</strain>
    </source>
</reference>
<sequence>MNAATEVDTAVDPAVTAVASSSTPPTNAELEDTVKRITSHKGVEGVIVMDRRGAVLKSTLSDDQTRAHAGVLADLTARAAQIAQLLNPEDELTYLRMYSKQREVMISPDKDYLLVVMQNSSPSGSGS</sequence>
<gene>
    <name evidence="3" type="ORF">THAOC_14294</name>
</gene>
<dbReference type="Gene3D" id="3.30.450.30">
    <property type="entry name" value="Dynein light chain 2a, cytoplasmic"/>
    <property type="match status" value="1"/>
</dbReference>
<dbReference type="FunFam" id="3.30.450.30:FF:000011">
    <property type="entry name" value="Dynein light chain roadblock"/>
    <property type="match status" value="1"/>
</dbReference>
<dbReference type="Pfam" id="PF03259">
    <property type="entry name" value="Robl_LC7"/>
    <property type="match status" value="1"/>
</dbReference>
<evidence type="ECO:0000259" key="2">
    <source>
        <dbReference type="SMART" id="SM00960"/>
    </source>
</evidence>